<accession>A0A813BV07</accession>
<evidence type="ECO:0000313" key="1">
    <source>
        <dbReference type="EMBL" id="CAE7920901.1"/>
    </source>
</evidence>
<proteinExistence type="predicted"/>
<gene>
    <name evidence="1" type="ORF">SNEC2469_LOCUS31711</name>
</gene>
<dbReference type="Proteomes" id="UP000601435">
    <property type="component" value="Unassembled WGS sequence"/>
</dbReference>
<sequence length="440" mass="48716">DVLVNGSSISDSGCDLTCLFGLVLSKSKVQPEHFHMVTPWSNCEQLLADLDFPCTTIVLVGDDFGFLIRKSQTGTLETSPNSSDSATKLRKVCLQKEHVVLVEEEAEVKVLKGGSKFTPLTRLDELGQERVNSQTKQFCAFRCPLLDPNVRADPDFRTARDDPMHSVNSELTKHITEFSADTVTPKTIEKELCNFASINLIKSSSYVKLEMLDPLRMMGRRRDFGQESEETVFPTGGDFLTTDDLVNERQEAWSMMIVSSNCTKEMNTNHIRPNCTSALHVLELVEDLVKLEGHEVVLNLSRIQEGVELEVPRIMSSSCEFAGEVFLHVLCELFRRTTLKKFTPPSTSPAFLILQSTVLFPIAREDTCKALILPLLTAFFAETMYTFPGIFAVAGSGFSCSNTNFGGVLVGTGCSRAGACLGNVHDVIFLDNFDIVREGL</sequence>
<keyword evidence="2" id="KW-1185">Reference proteome</keyword>
<protein>
    <submittedName>
        <fullName evidence="1">Uncharacterized protein</fullName>
    </submittedName>
</protein>
<dbReference type="EMBL" id="CAJNJA010077655">
    <property type="protein sequence ID" value="CAE7920901.1"/>
    <property type="molecule type" value="Genomic_DNA"/>
</dbReference>
<comment type="caution">
    <text evidence="1">The sequence shown here is derived from an EMBL/GenBank/DDBJ whole genome shotgun (WGS) entry which is preliminary data.</text>
</comment>
<organism evidence="1 2">
    <name type="scientific">Symbiodinium necroappetens</name>
    <dbReference type="NCBI Taxonomy" id="1628268"/>
    <lineage>
        <taxon>Eukaryota</taxon>
        <taxon>Sar</taxon>
        <taxon>Alveolata</taxon>
        <taxon>Dinophyceae</taxon>
        <taxon>Suessiales</taxon>
        <taxon>Symbiodiniaceae</taxon>
        <taxon>Symbiodinium</taxon>
    </lineage>
</organism>
<feature type="non-terminal residue" evidence="1">
    <location>
        <position position="1"/>
    </location>
</feature>
<reference evidence="1" key="1">
    <citation type="submission" date="2021-02" db="EMBL/GenBank/DDBJ databases">
        <authorList>
            <person name="Dougan E. K."/>
            <person name="Rhodes N."/>
            <person name="Thang M."/>
            <person name="Chan C."/>
        </authorList>
    </citation>
    <scope>NUCLEOTIDE SEQUENCE</scope>
</reference>
<evidence type="ECO:0000313" key="2">
    <source>
        <dbReference type="Proteomes" id="UP000601435"/>
    </source>
</evidence>
<dbReference type="AlphaFoldDB" id="A0A813BV07"/>
<name>A0A813BV07_9DINO</name>